<dbReference type="AlphaFoldDB" id="A0A0M3I2K3"/>
<evidence type="ECO:0000313" key="2">
    <source>
        <dbReference type="WBParaSite" id="ALUE_0001074101-mRNA-1"/>
    </source>
</evidence>
<dbReference type="Proteomes" id="UP000036681">
    <property type="component" value="Unplaced"/>
</dbReference>
<accession>A0A0M3I2K3</accession>
<keyword evidence="1" id="KW-1185">Reference proteome</keyword>
<proteinExistence type="predicted"/>
<evidence type="ECO:0000313" key="1">
    <source>
        <dbReference type="Proteomes" id="UP000036681"/>
    </source>
</evidence>
<protein>
    <submittedName>
        <fullName evidence="2">Ovule protein</fullName>
    </submittedName>
</protein>
<sequence length="88" mass="9618">MSDSSSSEDETEKHIKSRKVGIGKDAAVVEADGQVDDDDANEEKTFEELVSFSPVIPSICVLFEEILLSFDEIVSTKLTKSMMSSRGT</sequence>
<dbReference type="WBParaSite" id="ALUE_0001074101-mRNA-1">
    <property type="protein sequence ID" value="ALUE_0001074101-mRNA-1"/>
    <property type="gene ID" value="ALUE_0001074101"/>
</dbReference>
<name>A0A0M3I2K3_ASCLU</name>
<reference evidence="2" key="1">
    <citation type="submission" date="2017-02" db="UniProtKB">
        <authorList>
            <consortium name="WormBaseParasite"/>
        </authorList>
    </citation>
    <scope>IDENTIFICATION</scope>
</reference>
<organism evidence="1 2">
    <name type="scientific">Ascaris lumbricoides</name>
    <name type="common">Giant roundworm</name>
    <dbReference type="NCBI Taxonomy" id="6252"/>
    <lineage>
        <taxon>Eukaryota</taxon>
        <taxon>Metazoa</taxon>
        <taxon>Ecdysozoa</taxon>
        <taxon>Nematoda</taxon>
        <taxon>Chromadorea</taxon>
        <taxon>Rhabditida</taxon>
        <taxon>Spirurina</taxon>
        <taxon>Ascaridomorpha</taxon>
        <taxon>Ascaridoidea</taxon>
        <taxon>Ascarididae</taxon>
        <taxon>Ascaris</taxon>
    </lineage>
</organism>